<reference evidence="3" key="1">
    <citation type="journal article" date="2020" name="Stud. Mycol.">
        <title>101 Dothideomycetes genomes: A test case for predicting lifestyles and emergence of pathogens.</title>
        <authorList>
            <person name="Haridas S."/>
            <person name="Albert R."/>
            <person name="Binder M."/>
            <person name="Bloem J."/>
            <person name="LaButti K."/>
            <person name="Salamov A."/>
            <person name="Andreopoulos B."/>
            <person name="Baker S."/>
            <person name="Barry K."/>
            <person name="Bills G."/>
            <person name="Bluhm B."/>
            <person name="Cannon C."/>
            <person name="Castanera R."/>
            <person name="Culley D."/>
            <person name="Daum C."/>
            <person name="Ezra D."/>
            <person name="Gonzalez J."/>
            <person name="Henrissat B."/>
            <person name="Kuo A."/>
            <person name="Liang C."/>
            <person name="Lipzen A."/>
            <person name="Lutzoni F."/>
            <person name="Magnuson J."/>
            <person name="Mondo S."/>
            <person name="Nolan M."/>
            <person name="Ohm R."/>
            <person name="Pangilinan J."/>
            <person name="Park H.-J."/>
            <person name="Ramirez L."/>
            <person name="Alfaro M."/>
            <person name="Sun H."/>
            <person name="Tritt A."/>
            <person name="Yoshinaga Y."/>
            <person name="Zwiers L.-H."/>
            <person name="Turgeon B."/>
            <person name="Goodwin S."/>
            <person name="Spatafora J."/>
            <person name="Crous P."/>
            <person name="Grigoriev I."/>
        </authorList>
    </citation>
    <scope>NUCLEOTIDE SEQUENCE [LARGE SCALE GENOMIC DNA]</scope>
    <source>
        <strain evidence="3">CBS 304.66</strain>
    </source>
</reference>
<sequence>MLTGQDRASIVIMVEVGWVFGQRSPCCISSSPTVEEAFMVMKSRDGPFRRGPICMDDASKLLLLLLLLLLVALQHASRPTLRP</sequence>
<proteinExistence type="predicted"/>
<dbReference type="EMBL" id="ML986656">
    <property type="protein sequence ID" value="KAF2261495.1"/>
    <property type="molecule type" value="Genomic_DNA"/>
</dbReference>
<name>A0A9P4MXM0_9PLEO</name>
<organism evidence="2 3">
    <name type="scientific">Lojkania enalia</name>
    <dbReference type="NCBI Taxonomy" id="147567"/>
    <lineage>
        <taxon>Eukaryota</taxon>
        <taxon>Fungi</taxon>
        <taxon>Dikarya</taxon>
        <taxon>Ascomycota</taxon>
        <taxon>Pezizomycotina</taxon>
        <taxon>Dothideomycetes</taxon>
        <taxon>Pleosporomycetidae</taxon>
        <taxon>Pleosporales</taxon>
        <taxon>Pleosporales incertae sedis</taxon>
        <taxon>Lojkania</taxon>
    </lineage>
</organism>
<dbReference type="AlphaFoldDB" id="A0A9P4MXM0"/>
<keyword evidence="3" id="KW-1185">Reference proteome</keyword>
<accession>A0A9P4MXM0</accession>
<keyword evidence="1" id="KW-0472">Membrane</keyword>
<protein>
    <submittedName>
        <fullName evidence="2">Uncharacterized protein</fullName>
    </submittedName>
</protein>
<keyword evidence="1" id="KW-0812">Transmembrane</keyword>
<keyword evidence="1" id="KW-1133">Transmembrane helix</keyword>
<gene>
    <name evidence="2" type="ORF">CC78DRAFT_348362</name>
</gene>
<evidence type="ECO:0000313" key="2">
    <source>
        <dbReference type="EMBL" id="KAF2261495.1"/>
    </source>
</evidence>
<comment type="caution">
    <text evidence="2">The sequence shown here is derived from an EMBL/GenBank/DDBJ whole genome shotgun (WGS) entry which is preliminary data.</text>
</comment>
<dbReference type="Proteomes" id="UP000800093">
    <property type="component" value="Unassembled WGS sequence"/>
</dbReference>
<evidence type="ECO:0000256" key="1">
    <source>
        <dbReference type="SAM" id="Phobius"/>
    </source>
</evidence>
<evidence type="ECO:0000313" key="3">
    <source>
        <dbReference type="Proteomes" id="UP000800093"/>
    </source>
</evidence>
<feature type="transmembrane region" description="Helical" evidence="1">
    <location>
        <begin position="58"/>
        <end position="77"/>
    </location>
</feature>